<dbReference type="InterPro" id="IPR046985">
    <property type="entry name" value="IP5"/>
</dbReference>
<dbReference type="InterPro" id="IPR015047">
    <property type="entry name" value="SYNJ1/2_RRM"/>
</dbReference>
<comment type="similarity">
    <text evidence="3">In the central section; belongs to the inositol 1,4,5-trisphosphate 5-phosphatase family.</text>
</comment>
<dbReference type="CDD" id="cd09098">
    <property type="entry name" value="INPP5c_Synj1"/>
    <property type="match status" value="1"/>
</dbReference>
<feature type="compositionally biased region" description="Polar residues" evidence="8">
    <location>
        <begin position="1503"/>
        <end position="1516"/>
    </location>
</feature>
<dbReference type="RefSeq" id="XP_070453241.1">
    <property type="nucleotide sequence ID" value="XM_070597140.1"/>
</dbReference>
<keyword evidence="5" id="KW-0378">Hydrolase</keyword>
<dbReference type="PANTHER" id="PTHR11200:SF158">
    <property type="entry name" value="SYNAPTOJANIN-1"/>
    <property type="match status" value="1"/>
</dbReference>
<evidence type="ECO:0000256" key="1">
    <source>
        <dbReference type="ARBA" id="ARBA00001786"/>
    </source>
</evidence>
<keyword evidence="7" id="KW-0694">RNA-binding</keyword>
<evidence type="ECO:0000256" key="6">
    <source>
        <dbReference type="ARBA" id="ARBA00023098"/>
    </source>
</evidence>
<dbReference type="SMART" id="SM00128">
    <property type="entry name" value="IPPc"/>
    <property type="match status" value="1"/>
</dbReference>
<dbReference type="CDD" id="cd12719">
    <property type="entry name" value="RRM_SYNJ1"/>
    <property type="match status" value="1"/>
</dbReference>
<dbReference type="EC" id="3.1.3.36" evidence="4"/>
<comment type="similarity">
    <text evidence="2">Belongs to the synaptojanin family.</text>
</comment>
<evidence type="ECO:0000256" key="8">
    <source>
        <dbReference type="SAM" id="MobiDB-lite"/>
    </source>
</evidence>
<dbReference type="PANTHER" id="PTHR11200">
    <property type="entry name" value="INOSITOL 5-PHOSPHATASE"/>
    <property type="match status" value="1"/>
</dbReference>
<organism evidence="11 12">
    <name type="scientific">Equus przewalskii</name>
    <name type="common">Przewalski's horse</name>
    <name type="synonym">Equus caballus przewalskii</name>
    <dbReference type="NCBI Taxonomy" id="9798"/>
    <lineage>
        <taxon>Eukaryota</taxon>
        <taxon>Metazoa</taxon>
        <taxon>Chordata</taxon>
        <taxon>Craniata</taxon>
        <taxon>Vertebrata</taxon>
        <taxon>Euteleostomi</taxon>
        <taxon>Mammalia</taxon>
        <taxon>Eutheria</taxon>
        <taxon>Laurasiatheria</taxon>
        <taxon>Perissodactyla</taxon>
        <taxon>Equidae</taxon>
        <taxon>Equus</taxon>
    </lineage>
</organism>
<dbReference type="InterPro" id="IPR012677">
    <property type="entry name" value="Nucleotide-bd_a/b_plait_sf"/>
</dbReference>
<evidence type="ECO:0000259" key="10">
    <source>
        <dbReference type="PROSITE" id="PS50275"/>
    </source>
</evidence>
<feature type="region of interest" description="Disordered" evidence="8">
    <location>
        <begin position="1021"/>
        <end position="1307"/>
    </location>
</feature>
<feature type="compositionally biased region" description="Pro residues" evidence="8">
    <location>
        <begin position="1100"/>
        <end position="1122"/>
    </location>
</feature>
<dbReference type="InterPro" id="IPR036691">
    <property type="entry name" value="Endo/exonu/phosph_ase_sf"/>
</dbReference>
<dbReference type="Pfam" id="PF22669">
    <property type="entry name" value="Exo_endo_phos2"/>
    <property type="match status" value="1"/>
</dbReference>
<evidence type="ECO:0000313" key="11">
    <source>
        <dbReference type="Proteomes" id="UP001652662"/>
    </source>
</evidence>
<dbReference type="Proteomes" id="UP001652662">
    <property type="component" value="Chromosome 27"/>
</dbReference>
<feature type="compositionally biased region" description="Polar residues" evidence="8">
    <location>
        <begin position="1070"/>
        <end position="1095"/>
    </location>
</feature>
<feature type="compositionally biased region" description="Low complexity" evidence="8">
    <location>
        <begin position="1022"/>
        <end position="1046"/>
    </location>
</feature>
<evidence type="ECO:0000259" key="9">
    <source>
        <dbReference type="PROSITE" id="PS50102"/>
    </source>
</evidence>
<dbReference type="PROSITE" id="PS50275">
    <property type="entry name" value="SAC"/>
    <property type="match status" value="1"/>
</dbReference>
<dbReference type="Pfam" id="PF02383">
    <property type="entry name" value="Syja_N"/>
    <property type="match status" value="1"/>
</dbReference>
<comment type="catalytic activity">
    <reaction evidence="1">
        <text>a 1,2-diacyl-sn-glycero-3-phospho-(1D-myo-inositol-4,5-bisphosphate) + H2O = a 1,2-diacyl-sn-glycero-3-phospho-(1D-myo-inositol 4-phosphate) + phosphate</text>
        <dbReference type="Rhea" id="RHEA:22764"/>
        <dbReference type="ChEBI" id="CHEBI:15377"/>
        <dbReference type="ChEBI" id="CHEBI:43474"/>
        <dbReference type="ChEBI" id="CHEBI:58178"/>
        <dbReference type="ChEBI" id="CHEBI:58456"/>
        <dbReference type="EC" id="3.1.3.36"/>
    </reaction>
</comment>
<feature type="compositionally biased region" description="Polar residues" evidence="8">
    <location>
        <begin position="1380"/>
        <end position="1407"/>
    </location>
</feature>
<dbReference type="Gene3D" id="3.60.10.10">
    <property type="entry name" value="Endonuclease/exonuclease/phosphatase"/>
    <property type="match status" value="1"/>
</dbReference>
<evidence type="ECO:0000313" key="12">
    <source>
        <dbReference type="RefSeq" id="XP_070453241.1"/>
    </source>
</evidence>
<keyword evidence="6" id="KW-0443">Lipid metabolism</keyword>
<evidence type="ECO:0000256" key="2">
    <source>
        <dbReference type="ARBA" id="ARBA00008943"/>
    </source>
</evidence>
<evidence type="ECO:0000256" key="4">
    <source>
        <dbReference type="ARBA" id="ARBA00013044"/>
    </source>
</evidence>
<dbReference type="InterPro" id="IPR035979">
    <property type="entry name" value="RBD_domain_sf"/>
</dbReference>
<dbReference type="Pfam" id="PF08952">
    <property type="entry name" value="DUF1866"/>
    <property type="match status" value="1"/>
</dbReference>
<dbReference type="InterPro" id="IPR000504">
    <property type="entry name" value="RRM_dom"/>
</dbReference>
<feature type="domain" description="SAC" evidence="10">
    <location>
        <begin position="119"/>
        <end position="442"/>
    </location>
</feature>
<dbReference type="InterPro" id="IPR034971">
    <property type="entry name" value="SYNJ1_RRM"/>
</dbReference>
<feature type="region of interest" description="Disordered" evidence="8">
    <location>
        <begin position="1486"/>
        <end position="1516"/>
    </location>
</feature>
<reference evidence="12" key="1">
    <citation type="submission" date="2025-08" db="UniProtKB">
        <authorList>
            <consortium name="RefSeq"/>
        </authorList>
    </citation>
    <scope>IDENTIFICATION</scope>
    <source>
        <tissue evidence="12">Blood</tissue>
    </source>
</reference>
<dbReference type="GeneID" id="103560448"/>
<feature type="compositionally biased region" description="Pro residues" evidence="8">
    <location>
        <begin position="1531"/>
        <end position="1550"/>
    </location>
</feature>
<dbReference type="Gene3D" id="3.30.70.330">
    <property type="match status" value="1"/>
</dbReference>
<dbReference type="SUPFAM" id="SSF56219">
    <property type="entry name" value="DNase I-like"/>
    <property type="match status" value="1"/>
</dbReference>
<feature type="region of interest" description="Disordered" evidence="8">
    <location>
        <begin position="1528"/>
        <end position="1568"/>
    </location>
</feature>
<protein>
    <recommendedName>
        <fullName evidence="4">phosphoinositide 5-phosphatase</fullName>
        <ecNumber evidence="4">3.1.3.36</ecNumber>
    </recommendedName>
</protein>
<evidence type="ECO:0000256" key="3">
    <source>
        <dbReference type="ARBA" id="ARBA00009678"/>
    </source>
</evidence>
<feature type="domain" description="RRM" evidence="9">
    <location>
        <begin position="894"/>
        <end position="963"/>
    </location>
</feature>
<gene>
    <name evidence="12" type="primary">SYNJ1</name>
</gene>
<sequence length="1568" mass="172683">MAFSKGFRVYHKLDPPPFSLIVETRHKEECLLFESGAVAVLSSAEKEAIKGTYSKVLDAYGLLGVLRLNLGDTMLHYLVLVTGCMSVGKIQESEVFRVTSTEFISLRIDSSDEDRISEVRKVLNSGNFYFAWSASGVSLDLSLNAHRSMQEHTTDNRFFWNQSLHLHLKHYGVNCDDWLLRLMCGGVEIRTIYAAHKQAKACLISRLSCERAGTRFNVRGTNDDGHVANFVETEQVVYLDDSVSSFIQIRGSVPLFWEQPGLQVGSHRVRMSRGFEANAPAFDRHFRTLKNLYGKQIIVNLLGSKEGEHMLSKAFQSHLKASEHAADIQMVNFDYHQMVKGGKAEKLHSVLKPQVQKFLDYGFFYFDGSEVQRCQSGTVRTNCLDCLDRTNSVQAFLGLEMLTKQLEALGLAEKPQLVTRFQEVFRSMWSVNGDSISKIYAGTGALEGKAKLKDGARSVTRTIQNNFFDSSKQEAIDVLLLGNTLNSDLADKARALLTTGSLRASSKVLKSMCENFYKYSKPKKIRVCVGTWNVNGGKQFRSIAFKNQTLTDWLLDAPKLAGILEFQDKRSKPTDIFAIGFEEMVELNAGNIVNASTTNQKLWAVELQKTISRDNKYVLLASEQLVGVCLFVFIRPQHAPFIRDVAVDTVKTGMGGATGNKGAVAIRMLFHTTSLCFVCSHFAAGQSQVRERNEDFVEIARKLSFPMGRMLFSHDYVFWCGDFNYRIDLPNEEVKELIRQQNWDSLIAGDQLINQKNAGQIFRGFLEGKVTFAPTYKYDLFSDDYDTSEKCRTPAWTDRILWRRRKWPFDRSAEDLDLLNASFQDGSKILYTWTPGTLLHYGRAELKTSDHRPVVAMIDIDIFEVEAEERQNIYKEVIAVQGPPDGTVLVSIKSSLPENNFFDDALIDELLQQFTNFGEVILIRFVEDKMWVTFLEGSSALSVLNLNGKELLGRTITITLKSPDWIKNLEEEMSLEKMSVPLPSSTSSTLLGEDAEVAADFDMEGDVDDYSAEVEEILPQHLQPSSSSGLGTSPSSSPRTSPCQSPTISEAPVPSLPIRPSRAPSRTPGHPTSQSSPVDTLPATQPQQKDSSQTLEPKRPPPPRPVAPPARPAPPQRPPPPSGSRSPAPSRKEFGGIGAPPSPGVARREMEAPKSPGTTRKDNIGRNQPSPQAGLAGPGPAGYSAARPTIPPRAGVISAPQSHARASAGRLTPESQSKPPEVLKGSPLLPEPLKPQAALPVQPSLPPPVQKMQEPLVPVAAPMPQSAPQPYLETPPQPPPRSKSSHGLPSEPPSQPQVKTNGVSAVRLESPLKSDPFEDLSFNLLAVSKAQLPVHTSLVPTPDLKRLIQSPSATQSNINTLSSASCMPTMPPIPARSKSQENMRCSPNPFITSLSSTNPFTDRTAASGNPFRAESQESEATLWFSKEEPVANTPFLSLKPLGHNKSKPLSSFDGFKDGFDQQGQSMVKNSNPKGWVTFEEEEDFGVKGKSKSTCGPDLLGNQPRASSGSSVTFDNDWSKGTNVSFCVLPSRRPPPPPVPLLPPGTTPPVEPVTTLASKASPTLDFTER</sequence>
<evidence type="ECO:0000256" key="5">
    <source>
        <dbReference type="ARBA" id="ARBA00022801"/>
    </source>
</evidence>
<dbReference type="SUPFAM" id="SSF54928">
    <property type="entry name" value="RNA-binding domain, RBD"/>
    <property type="match status" value="1"/>
</dbReference>
<feature type="region of interest" description="Disordered" evidence="8">
    <location>
        <begin position="1362"/>
        <end position="1420"/>
    </location>
</feature>
<dbReference type="InterPro" id="IPR002013">
    <property type="entry name" value="SAC_dom"/>
</dbReference>
<dbReference type="SMART" id="SM01165">
    <property type="entry name" value="DUF1866"/>
    <property type="match status" value="1"/>
</dbReference>
<dbReference type="PROSITE" id="PS50102">
    <property type="entry name" value="RRM"/>
    <property type="match status" value="1"/>
</dbReference>
<name>A0ABM4MKM7_EQUPR</name>
<accession>A0ABM4MKM7</accession>
<proteinExistence type="inferred from homology"/>
<keyword evidence="11" id="KW-1185">Reference proteome</keyword>
<dbReference type="InterPro" id="IPR000300">
    <property type="entry name" value="IPPc"/>
</dbReference>
<evidence type="ECO:0000256" key="7">
    <source>
        <dbReference type="PROSITE-ProRule" id="PRU00176"/>
    </source>
</evidence>